<evidence type="ECO:0000256" key="2">
    <source>
        <dbReference type="SAM" id="SignalP"/>
    </source>
</evidence>
<feature type="region of interest" description="Disordered" evidence="1">
    <location>
        <begin position="106"/>
        <end position="161"/>
    </location>
</feature>
<keyword evidence="4" id="KW-1185">Reference proteome</keyword>
<comment type="caution">
    <text evidence="3">The sequence shown here is derived from an EMBL/GenBank/DDBJ whole genome shotgun (WGS) entry which is preliminary data.</text>
</comment>
<dbReference type="AlphaFoldDB" id="A0ABD3MU53"/>
<accession>A0ABD3MU53</accession>
<name>A0ABD3MU53_9STRA</name>
<feature type="chain" id="PRO_5044890600" evidence="2">
    <location>
        <begin position="22"/>
        <end position="161"/>
    </location>
</feature>
<proteinExistence type="predicted"/>
<organism evidence="3 4">
    <name type="scientific">Discostella pseudostelligera</name>
    <dbReference type="NCBI Taxonomy" id="259834"/>
    <lineage>
        <taxon>Eukaryota</taxon>
        <taxon>Sar</taxon>
        <taxon>Stramenopiles</taxon>
        <taxon>Ochrophyta</taxon>
        <taxon>Bacillariophyta</taxon>
        <taxon>Coscinodiscophyceae</taxon>
        <taxon>Thalassiosirophycidae</taxon>
        <taxon>Stephanodiscales</taxon>
        <taxon>Stephanodiscaceae</taxon>
        <taxon>Discostella</taxon>
    </lineage>
</organism>
<sequence>MKSFALFVTGALAVCSSNVNAFSSFNGQQLQNGARNAGGMMTMEYIPSGMTKEQWRKIKDQEKNATKGKDLGKVGITSFKSRSFADWQKSGGKNLFPVDPTKVKSASEIPYMQRPGGSPDGSDLKGGAQKKGPTFVQFGGKKKAPEPEPAQPKPKNWWTLN</sequence>
<evidence type="ECO:0000313" key="4">
    <source>
        <dbReference type="Proteomes" id="UP001530293"/>
    </source>
</evidence>
<dbReference type="EMBL" id="JALLBG020000075">
    <property type="protein sequence ID" value="KAL3767494.1"/>
    <property type="molecule type" value="Genomic_DNA"/>
</dbReference>
<keyword evidence="2" id="KW-0732">Signal</keyword>
<reference evidence="3 4" key="1">
    <citation type="submission" date="2024-10" db="EMBL/GenBank/DDBJ databases">
        <title>Updated reference genomes for cyclostephanoid diatoms.</title>
        <authorList>
            <person name="Roberts W.R."/>
            <person name="Alverson A.J."/>
        </authorList>
    </citation>
    <scope>NUCLEOTIDE SEQUENCE [LARGE SCALE GENOMIC DNA]</scope>
    <source>
        <strain evidence="3 4">AJA232-27</strain>
    </source>
</reference>
<evidence type="ECO:0000313" key="3">
    <source>
        <dbReference type="EMBL" id="KAL3767494.1"/>
    </source>
</evidence>
<dbReference type="Proteomes" id="UP001530293">
    <property type="component" value="Unassembled WGS sequence"/>
</dbReference>
<feature type="signal peptide" evidence="2">
    <location>
        <begin position="1"/>
        <end position="21"/>
    </location>
</feature>
<gene>
    <name evidence="3" type="ORF">ACHAWU_000157</name>
</gene>
<protein>
    <submittedName>
        <fullName evidence="3">Uncharacterized protein</fullName>
    </submittedName>
</protein>
<evidence type="ECO:0000256" key="1">
    <source>
        <dbReference type="SAM" id="MobiDB-lite"/>
    </source>
</evidence>